<evidence type="ECO:0000313" key="2">
    <source>
        <dbReference type="Proteomes" id="UP000271624"/>
    </source>
</evidence>
<protein>
    <submittedName>
        <fullName evidence="1">Uncharacterized protein</fullName>
    </submittedName>
</protein>
<keyword evidence="2" id="KW-1185">Reference proteome</keyword>
<evidence type="ECO:0000313" key="1">
    <source>
        <dbReference type="EMBL" id="RUS92307.1"/>
    </source>
</evidence>
<gene>
    <name evidence="1" type="ORF">DSM106972_099510</name>
</gene>
<reference evidence="1" key="2">
    <citation type="journal article" date="2019" name="Genome Biol. Evol.">
        <title>Day and night: Metabolic profiles and evolutionary relationships of six axenic non-marine cyanobacteria.</title>
        <authorList>
            <person name="Will S.E."/>
            <person name="Henke P."/>
            <person name="Boedeker C."/>
            <person name="Huang S."/>
            <person name="Brinkmann H."/>
            <person name="Rohde M."/>
            <person name="Jarek M."/>
            <person name="Friedl T."/>
            <person name="Seufert S."/>
            <person name="Schumacher M."/>
            <person name="Overmann J."/>
            <person name="Neumann-Schaal M."/>
            <person name="Petersen J."/>
        </authorList>
    </citation>
    <scope>NUCLEOTIDE SEQUENCE [LARGE SCALE GENOMIC DNA]</scope>
    <source>
        <strain evidence="1">PCC 7102</strain>
    </source>
</reference>
<accession>A0A3S1BVP5</accession>
<dbReference type="Proteomes" id="UP000271624">
    <property type="component" value="Unassembled WGS sequence"/>
</dbReference>
<reference evidence="1" key="1">
    <citation type="submission" date="2018-12" db="EMBL/GenBank/DDBJ databases">
        <authorList>
            <person name="Will S."/>
            <person name="Neumann-Schaal M."/>
            <person name="Henke P."/>
        </authorList>
    </citation>
    <scope>NUCLEOTIDE SEQUENCE</scope>
    <source>
        <strain evidence="1">PCC 7102</strain>
    </source>
</reference>
<dbReference type="EMBL" id="RSCL01000086">
    <property type="protein sequence ID" value="RUS92307.1"/>
    <property type="molecule type" value="Genomic_DNA"/>
</dbReference>
<dbReference type="AlphaFoldDB" id="A0A3S1BVP5"/>
<comment type="caution">
    <text evidence="1">The sequence shown here is derived from an EMBL/GenBank/DDBJ whole genome shotgun (WGS) entry which is preliminary data.</text>
</comment>
<proteinExistence type="predicted"/>
<sequence length="76" mass="8259">MRLIEGIHTMKTKFSEDLILMGELKDSETADAPLKSTEIICVRANNSDVIKSNVLGSEETSNNVIGKCALPLPITL</sequence>
<name>A0A3S1BVP5_9CYAN</name>
<organism evidence="1 2">
    <name type="scientific">Dulcicalothrix desertica PCC 7102</name>
    <dbReference type="NCBI Taxonomy" id="232991"/>
    <lineage>
        <taxon>Bacteria</taxon>
        <taxon>Bacillati</taxon>
        <taxon>Cyanobacteriota</taxon>
        <taxon>Cyanophyceae</taxon>
        <taxon>Nostocales</taxon>
        <taxon>Calotrichaceae</taxon>
        <taxon>Dulcicalothrix</taxon>
    </lineage>
</organism>